<keyword evidence="1" id="KW-0472">Membrane</keyword>
<keyword evidence="1" id="KW-1133">Transmembrane helix</keyword>
<evidence type="ECO:0000256" key="1">
    <source>
        <dbReference type="SAM" id="Phobius"/>
    </source>
</evidence>
<dbReference type="Proteomes" id="UP000410492">
    <property type="component" value="Unassembled WGS sequence"/>
</dbReference>
<protein>
    <submittedName>
        <fullName evidence="2">Uncharacterized protein</fullName>
    </submittedName>
</protein>
<dbReference type="PANTHER" id="PTHR39948">
    <property type="entry name" value="GEO11419P1"/>
    <property type="match status" value="1"/>
</dbReference>
<keyword evidence="1" id="KW-0812">Transmembrane</keyword>
<sequence>MKPCLCAIFFNKDHSYITSSQSTISSFLNQFNSYLFVSKKNILVMTQSELMGNVIYSIIWLLILFFISFFVAGFCAGFYIIVHPLSVCLPPLTSLAELLLQGVQFPHYCAEKMMSGAPLG</sequence>
<gene>
    <name evidence="2" type="ORF">CALMAC_LOCUS13021</name>
</gene>
<dbReference type="AlphaFoldDB" id="A0A653CYV8"/>
<dbReference type="OrthoDB" id="6346242at2759"/>
<evidence type="ECO:0000313" key="2">
    <source>
        <dbReference type="EMBL" id="VEN53106.1"/>
    </source>
</evidence>
<organism evidence="2 3">
    <name type="scientific">Callosobruchus maculatus</name>
    <name type="common">Southern cowpea weevil</name>
    <name type="synonym">Pulse bruchid</name>
    <dbReference type="NCBI Taxonomy" id="64391"/>
    <lineage>
        <taxon>Eukaryota</taxon>
        <taxon>Metazoa</taxon>
        <taxon>Ecdysozoa</taxon>
        <taxon>Arthropoda</taxon>
        <taxon>Hexapoda</taxon>
        <taxon>Insecta</taxon>
        <taxon>Pterygota</taxon>
        <taxon>Neoptera</taxon>
        <taxon>Endopterygota</taxon>
        <taxon>Coleoptera</taxon>
        <taxon>Polyphaga</taxon>
        <taxon>Cucujiformia</taxon>
        <taxon>Chrysomeloidea</taxon>
        <taxon>Chrysomelidae</taxon>
        <taxon>Bruchinae</taxon>
        <taxon>Bruchini</taxon>
        <taxon>Callosobruchus</taxon>
    </lineage>
</organism>
<accession>A0A653CYV8</accession>
<name>A0A653CYV8_CALMS</name>
<evidence type="ECO:0000313" key="3">
    <source>
        <dbReference type="Proteomes" id="UP000410492"/>
    </source>
</evidence>
<dbReference type="EMBL" id="CAACVG010009390">
    <property type="protein sequence ID" value="VEN53106.1"/>
    <property type="molecule type" value="Genomic_DNA"/>
</dbReference>
<proteinExistence type="predicted"/>
<reference evidence="2 3" key="1">
    <citation type="submission" date="2019-01" db="EMBL/GenBank/DDBJ databases">
        <authorList>
            <person name="Sayadi A."/>
        </authorList>
    </citation>
    <scope>NUCLEOTIDE SEQUENCE [LARGE SCALE GENOMIC DNA]</scope>
</reference>
<feature type="transmembrane region" description="Helical" evidence="1">
    <location>
        <begin position="54"/>
        <end position="82"/>
    </location>
</feature>
<dbReference type="PANTHER" id="PTHR39948:SF1">
    <property type="entry name" value="GEO11419P1"/>
    <property type="match status" value="1"/>
</dbReference>
<keyword evidence="3" id="KW-1185">Reference proteome</keyword>